<feature type="signal peptide" evidence="2">
    <location>
        <begin position="1"/>
        <end position="22"/>
    </location>
</feature>
<dbReference type="SUPFAM" id="SSF48452">
    <property type="entry name" value="TPR-like"/>
    <property type="match status" value="5"/>
</dbReference>
<feature type="repeat" description="TPR" evidence="1">
    <location>
        <begin position="570"/>
        <end position="603"/>
    </location>
</feature>
<feature type="repeat" description="TPR" evidence="1">
    <location>
        <begin position="431"/>
        <end position="464"/>
    </location>
</feature>
<dbReference type="Pfam" id="PF13176">
    <property type="entry name" value="TPR_7"/>
    <property type="match status" value="2"/>
</dbReference>
<reference evidence="5" key="1">
    <citation type="submission" date="2016-06" db="EMBL/GenBank/DDBJ databases">
        <title>Draft genome sequence of Desulfoplanes formicivorans strain Pf12B.</title>
        <authorList>
            <person name="Watanabe M."/>
            <person name="Kojima H."/>
            <person name="Fukui M."/>
        </authorList>
    </citation>
    <scope>NUCLEOTIDE SEQUENCE [LARGE SCALE GENOMIC DNA]</scope>
    <source>
        <strain evidence="5">Pf12B</strain>
    </source>
</reference>
<protein>
    <recommendedName>
        <fullName evidence="3">Bacteriophage N4 adsorption protein A C-terminal domain-containing protein</fullName>
    </recommendedName>
</protein>
<dbReference type="InterPro" id="IPR025137">
    <property type="entry name" value="NfrA_C"/>
</dbReference>
<evidence type="ECO:0000313" key="5">
    <source>
        <dbReference type="Proteomes" id="UP000095200"/>
    </source>
</evidence>
<feature type="chain" id="PRO_5008262459" description="Bacteriophage N4 adsorption protein A C-terminal domain-containing protein" evidence="2">
    <location>
        <begin position="23"/>
        <end position="1221"/>
    </location>
</feature>
<dbReference type="AlphaFoldDB" id="A0A194AM75"/>
<dbReference type="Pfam" id="PF13283">
    <property type="entry name" value="NfrA_C"/>
    <property type="match status" value="1"/>
</dbReference>
<gene>
    <name evidence="4" type="ORF">DPF_2481</name>
</gene>
<feature type="repeat" description="TPR" evidence="1">
    <location>
        <begin position="750"/>
        <end position="783"/>
    </location>
</feature>
<dbReference type="PANTHER" id="PTHR12558:SF13">
    <property type="entry name" value="CELL DIVISION CYCLE PROTEIN 27 HOMOLOG"/>
    <property type="match status" value="1"/>
</dbReference>
<evidence type="ECO:0000256" key="1">
    <source>
        <dbReference type="PROSITE-ProRule" id="PRU00339"/>
    </source>
</evidence>
<dbReference type="Pfam" id="PF14559">
    <property type="entry name" value="TPR_19"/>
    <property type="match status" value="2"/>
</dbReference>
<comment type="caution">
    <text evidence="4">The sequence shown here is derived from an EMBL/GenBank/DDBJ whole genome shotgun (WGS) entry which is preliminary data.</text>
</comment>
<dbReference type="OrthoDB" id="5468502at2"/>
<dbReference type="PANTHER" id="PTHR12558">
    <property type="entry name" value="CELL DIVISION CYCLE 16,23,27"/>
    <property type="match status" value="1"/>
</dbReference>
<keyword evidence="1" id="KW-0802">TPR repeat</keyword>
<dbReference type="RefSeq" id="WP_069859994.1">
    <property type="nucleotide sequence ID" value="NZ_BDFE01000020.1"/>
</dbReference>
<keyword evidence="5" id="KW-1185">Reference proteome</keyword>
<sequence>MLLRLIATLLLTTILLPLPCHAVQSSQGSWFNRKISQLKSYPLKDRGYELLKAGKTKEAAAEFKKALELDPFDTAVRLDYCQTLETLGWYDQLLQQASELRKTAPGNVKALIWIAISYQKTGKADKAADLLVNALDSPDLPEADAVTLATMAMDLLIKQQDFEQAKVLLTAHPSAFPIGRRFFVTGLVNKGLGNDGDALQAYQQALSSTDGSISVKDRVIALSDSADIFAKQNRTEEARRSLLEAYALDPDHPSVSYRLAELARRNNDLPQALTWIDRSLKARDDINASGLKALILTDMGRQKEAMVIIDDLLTRAPDAAKKRQLLMQKGFLASSTNDNHLAATLFQQANAILDDISSLKALAKARELDGQWDAAEHAYRRLLALETTPGSRIEIRTDLAQLQLKAGKTAQAIAELNALADSTGITPEQRVNTLEQVAYLHYQNKEYTKAEQTFTKIVRLRPGNRQASLGLVRSALKSGKYDKAQTVLEDLTRRTPDVTTLTMLAQLYERTGRNDLALETYESLLQQNLPANQTAAVLERMASFKMAQGAPAQAGTLYAQAYAKGHGRKPSLLLRSGEAFFTAKQYDQALTSLTHYLEANPGTDDPEAINMLGFIYTEQQHYDQATQIVKKALDSGNYSPEQNQGFLVRLGDIAFKQGRTDKGIEYLKQAINVGGETPDLRLAIGQALYRIGRNREAVRNLLRARELGGGHKVDSALAFCYDKLGKPGLALYYMEQAAHAAPQTDQQDVAAMYDQLAYLYMSQESYAQAIENYQKALDISPRQDRLLKLGRAQRLSGDPDAAKTTLQAVVPANLTIRDRAQYYEELGRIAKDKNDLAQAEMLLKKSIELDPDSERVYQLGQTQEQSARLDEAIASFHKAYTMDNYDIYAVSLGYAHYNNGDLKQAATIFKDLVNRDPDYINLAEDLAYINKRLYENADAITWFEQSINNEPFYPDQTPQSLRKKIYDFKEEIRNLSNRWDVTGFFSYSADESTTTTDGQGSRVGVLDNSAGVEVGYIPESFGFRNGKIFQIIGRASLGTKKDESLNMQSDTLQGALGIRYKPFSFANIAVGAEKLFKIGNQAENNTLLRLMGSWNNGWSMRAAEKHWNHTFVYGEVDQYVEDTRRTALTIHGRQGHTWNIDDQWLITPHLFVTYQHTSPDTEETDHIKGGPALSIRWLEGENARVSYQREWECLVRYNYGQYLSGDDSRISGLSLNLNISF</sequence>
<evidence type="ECO:0000313" key="4">
    <source>
        <dbReference type="EMBL" id="GAU09749.1"/>
    </source>
</evidence>
<accession>A0A194AM75</accession>
<dbReference type="Pfam" id="PF13432">
    <property type="entry name" value="TPR_16"/>
    <property type="match status" value="2"/>
</dbReference>
<feature type="domain" description="Bacteriophage N4 adsorption protein A C-terminal" evidence="3">
    <location>
        <begin position="1047"/>
        <end position="1207"/>
    </location>
</feature>
<feature type="repeat" description="TPR" evidence="1">
    <location>
        <begin position="40"/>
        <end position="73"/>
    </location>
</feature>
<dbReference type="Pfam" id="PF13181">
    <property type="entry name" value="TPR_8"/>
    <property type="match status" value="3"/>
</dbReference>
<dbReference type="SMART" id="SM00028">
    <property type="entry name" value="TPR"/>
    <property type="match status" value="14"/>
</dbReference>
<proteinExistence type="predicted"/>
<dbReference type="InterPro" id="IPR019734">
    <property type="entry name" value="TPR_rpt"/>
</dbReference>
<keyword evidence="2" id="KW-0732">Signal</keyword>
<name>A0A194AM75_9BACT</name>
<evidence type="ECO:0000259" key="3">
    <source>
        <dbReference type="Pfam" id="PF13283"/>
    </source>
</evidence>
<dbReference type="InterPro" id="IPR011990">
    <property type="entry name" value="TPR-like_helical_dom_sf"/>
</dbReference>
<feature type="repeat" description="TPR" evidence="1">
    <location>
        <begin position="820"/>
        <end position="853"/>
    </location>
</feature>
<organism evidence="4 5">
    <name type="scientific">Desulfoplanes formicivorans</name>
    <dbReference type="NCBI Taxonomy" id="1592317"/>
    <lineage>
        <taxon>Bacteria</taxon>
        <taxon>Pseudomonadati</taxon>
        <taxon>Thermodesulfobacteriota</taxon>
        <taxon>Desulfovibrionia</taxon>
        <taxon>Desulfovibrionales</taxon>
        <taxon>Desulfoplanaceae</taxon>
        <taxon>Desulfoplanes</taxon>
    </lineage>
</organism>
<dbReference type="Gene3D" id="1.25.40.10">
    <property type="entry name" value="Tetratricopeptide repeat domain"/>
    <property type="match status" value="8"/>
</dbReference>
<evidence type="ECO:0000256" key="2">
    <source>
        <dbReference type="SAM" id="SignalP"/>
    </source>
</evidence>
<dbReference type="STRING" id="1592317.DPF_2481"/>
<dbReference type="PROSITE" id="PS50293">
    <property type="entry name" value="TPR_REGION"/>
    <property type="match status" value="1"/>
</dbReference>
<feature type="repeat" description="TPR" evidence="1">
    <location>
        <begin position="606"/>
        <end position="639"/>
    </location>
</feature>
<dbReference type="Proteomes" id="UP000095200">
    <property type="component" value="Unassembled WGS sequence"/>
</dbReference>
<dbReference type="PROSITE" id="PS50005">
    <property type="entry name" value="TPR"/>
    <property type="match status" value="6"/>
</dbReference>
<dbReference type="EMBL" id="BDFE01000020">
    <property type="protein sequence ID" value="GAU09749.1"/>
    <property type="molecule type" value="Genomic_DNA"/>
</dbReference>